<dbReference type="AlphaFoldDB" id="A0A1H3LJF3"/>
<dbReference type="SUPFAM" id="SSF52172">
    <property type="entry name" value="CheY-like"/>
    <property type="match status" value="1"/>
</dbReference>
<gene>
    <name evidence="3" type="ORF">SAMN05216564_107119</name>
</gene>
<protein>
    <recommendedName>
        <fullName evidence="2">Response regulatory domain-containing protein</fullName>
    </recommendedName>
</protein>
<evidence type="ECO:0000259" key="2">
    <source>
        <dbReference type="PROSITE" id="PS50110"/>
    </source>
</evidence>
<feature type="domain" description="Response regulatory" evidence="2">
    <location>
        <begin position="1"/>
        <end position="84"/>
    </location>
</feature>
<dbReference type="InterPro" id="IPR011006">
    <property type="entry name" value="CheY-like_superfamily"/>
</dbReference>
<dbReference type="Proteomes" id="UP000199079">
    <property type="component" value="Unassembled WGS sequence"/>
</dbReference>
<evidence type="ECO:0000313" key="3">
    <source>
        <dbReference type="EMBL" id="SDY64677.1"/>
    </source>
</evidence>
<evidence type="ECO:0000256" key="1">
    <source>
        <dbReference type="PROSITE-ProRule" id="PRU00169"/>
    </source>
</evidence>
<evidence type="ECO:0000313" key="4">
    <source>
        <dbReference type="Proteomes" id="UP000199079"/>
    </source>
</evidence>
<keyword evidence="1" id="KW-0597">Phosphoprotein</keyword>
<name>A0A1H3LJF3_9EURY</name>
<dbReference type="GO" id="GO:0000160">
    <property type="term" value="P:phosphorelay signal transduction system"/>
    <property type="evidence" value="ECO:0007669"/>
    <property type="project" value="InterPro"/>
</dbReference>
<proteinExistence type="predicted"/>
<feature type="modified residue" description="4-aspartylphosphate" evidence="1">
    <location>
        <position position="21"/>
    </location>
</feature>
<dbReference type="PROSITE" id="PS50110">
    <property type="entry name" value="RESPONSE_REGULATORY"/>
    <property type="match status" value="1"/>
</dbReference>
<dbReference type="InterPro" id="IPR001789">
    <property type="entry name" value="Sig_transdc_resp-reg_receiver"/>
</dbReference>
<dbReference type="EMBL" id="FNPC01000007">
    <property type="protein sequence ID" value="SDY64677.1"/>
    <property type="molecule type" value="Genomic_DNA"/>
</dbReference>
<reference evidence="4" key="1">
    <citation type="submission" date="2016-10" db="EMBL/GenBank/DDBJ databases">
        <authorList>
            <person name="Varghese N."/>
            <person name="Submissions S."/>
        </authorList>
    </citation>
    <scope>NUCLEOTIDE SEQUENCE [LARGE SCALE GENOMIC DNA]</scope>
    <source>
        <strain evidence="4">DC30,IBRC 10041,KCTC 4046</strain>
    </source>
</reference>
<accession>A0A1H3LJF3</accession>
<organism evidence="3 4">
    <name type="scientific">Halopenitus persicus</name>
    <dbReference type="NCBI Taxonomy" id="1048396"/>
    <lineage>
        <taxon>Archaea</taxon>
        <taxon>Methanobacteriati</taxon>
        <taxon>Methanobacteriota</taxon>
        <taxon>Stenosarchaea group</taxon>
        <taxon>Halobacteria</taxon>
        <taxon>Halobacteriales</taxon>
        <taxon>Haloferacaceae</taxon>
        <taxon>Halopenitus</taxon>
    </lineage>
</organism>
<dbReference type="Gene3D" id="3.40.50.2300">
    <property type="match status" value="1"/>
</dbReference>
<keyword evidence="4" id="KW-1185">Reference proteome</keyword>
<sequence length="90" mass="9884">MRSPSWERSSKCSDPAIAVLDIDGITGAVWERCERLQDRSVPVMTLTGSPSETPRAAAFRHGVQTVMDKPMRKAELRASIRALLEGDTDA</sequence>